<keyword evidence="10" id="KW-0732">Signal</keyword>
<evidence type="ECO:0000256" key="5">
    <source>
        <dbReference type="ARBA" id="ARBA00014628"/>
    </source>
</evidence>
<dbReference type="RefSeq" id="WP_076783661.1">
    <property type="nucleotide sequence ID" value="NZ_FTPU01000024.1"/>
</dbReference>
<evidence type="ECO:0000256" key="7">
    <source>
        <dbReference type="ARBA" id="ARBA00022833"/>
    </source>
</evidence>
<comment type="catalytic activity">
    <reaction evidence="9 10">
        <text>hydrogencarbonate + H(+) = CO2 + H2O</text>
        <dbReference type="Rhea" id="RHEA:10748"/>
        <dbReference type="ChEBI" id="CHEBI:15377"/>
        <dbReference type="ChEBI" id="CHEBI:15378"/>
        <dbReference type="ChEBI" id="CHEBI:16526"/>
        <dbReference type="ChEBI" id="CHEBI:17544"/>
        <dbReference type="EC" id="4.2.1.1"/>
    </reaction>
</comment>
<dbReference type="OrthoDB" id="5327615at2"/>
<feature type="chain" id="PRO_5025079729" description="Carbonic anhydrase" evidence="10">
    <location>
        <begin position="22"/>
        <end position="247"/>
    </location>
</feature>
<organism evidence="12 13">
    <name type="scientific">Epilithonimonas bovis DSM 19482</name>
    <dbReference type="NCBI Taxonomy" id="1121284"/>
    <lineage>
        <taxon>Bacteria</taxon>
        <taxon>Pseudomonadati</taxon>
        <taxon>Bacteroidota</taxon>
        <taxon>Flavobacteriia</taxon>
        <taxon>Flavobacteriales</taxon>
        <taxon>Weeksellaceae</taxon>
        <taxon>Chryseobacterium group</taxon>
        <taxon>Epilithonimonas</taxon>
    </lineage>
</organism>
<keyword evidence="8 10" id="KW-0456">Lyase</keyword>
<dbReference type="CDD" id="cd03124">
    <property type="entry name" value="alpha_CA_prokaryotic_like"/>
    <property type="match status" value="1"/>
</dbReference>
<protein>
    <recommendedName>
        <fullName evidence="5 10">Carbonic anhydrase</fullName>
        <ecNumber evidence="4 10">4.2.1.1</ecNumber>
    </recommendedName>
</protein>
<dbReference type="STRING" id="1121284.SAMN05660493_02224"/>
<dbReference type="PANTHER" id="PTHR18952:SF265">
    <property type="entry name" value="CARBONIC ANHYDRASE"/>
    <property type="match status" value="1"/>
</dbReference>
<name>A0A1U7PYB8_9FLAO</name>
<sequence length="247" mass="27926">MKKLFYSLSILSTILTSAQQAEWGYTGDKAPDKWGYIQGAEKCGQSKSQSPINIVNKKVKLDSKLPAIKFNYSLGDIKDIVDNGHSLQFDFKEGSYMEYEGTKYALIQFHAHEESEHTIDGVRYPLELHFVHKSAAGKIIVVGVMVKEGDENSYFEKLKVFKTLAKNAKADTDIAFDPEKMYPANKAYYTYEGSLTTPPCSDQVTWIVFRNPITMTDDEIEDVAKHLPKSNNRPVQPINGRVVERSK</sequence>
<dbReference type="AlphaFoldDB" id="A0A1U7PYB8"/>
<dbReference type="GO" id="GO:0008270">
    <property type="term" value="F:zinc ion binding"/>
    <property type="evidence" value="ECO:0007669"/>
    <property type="project" value="UniProtKB-UniRule"/>
</dbReference>
<feature type="signal peptide" evidence="10">
    <location>
        <begin position="1"/>
        <end position="21"/>
    </location>
</feature>
<dbReference type="EC" id="4.2.1.1" evidence="4 10"/>
<evidence type="ECO:0000256" key="4">
    <source>
        <dbReference type="ARBA" id="ARBA00012925"/>
    </source>
</evidence>
<feature type="domain" description="Alpha-carbonic anhydrase" evidence="11">
    <location>
        <begin position="21"/>
        <end position="247"/>
    </location>
</feature>
<reference evidence="13" key="1">
    <citation type="submission" date="2016-10" db="EMBL/GenBank/DDBJ databases">
        <authorList>
            <person name="Varghese N."/>
            <person name="Submissions S."/>
        </authorList>
    </citation>
    <scope>NUCLEOTIDE SEQUENCE [LARGE SCALE GENOMIC DNA]</scope>
    <source>
        <strain evidence="13">DSM 19482</strain>
    </source>
</reference>
<dbReference type="SUPFAM" id="SSF51069">
    <property type="entry name" value="Carbonic anhydrase"/>
    <property type="match status" value="1"/>
</dbReference>
<evidence type="ECO:0000256" key="2">
    <source>
        <dbReference type="ARBA" id="ARBA00002904"/>
    </source>
</evidence>
<gene>
    <name evidence="12" type="ORF">SAMN05660493_02224</name>
</gene>
<evidence type="ECO:0000256" key="1">
    <source>
        <dbReference type="ARBA" id="ARBA00001947"/>
    </source>
</evidence>
<comment type="cofactor">
    <cofactor evidence="1 10">
        <name>Zn(2+)</name>
        <dbReference type="ChEBI" id="CHEBI:29105"/>
    </cofactor>
</comment>
<evidence type="ECO:0000313" key="13">
    <source>
        <dbReference type="Proteomes" id="UP000187261"/>
    </source>
</evidence>
<keyword evidence="7 10" id="KW-0862">Zinc</keyword>
<evidence type="ECO:0000256" key="10">
    <source>
        <dbReference type="RuleBase" id="RU367011"/>
    </source>
</evidence>
<evidence type="ECO:0000256" key="3">
    <source>
        <dbReference type="ARBA" id="ARBA00010718"/>
    </source>
</evidence>
<proteinExistence type="inferred from homology"/>
<accession>A0A1U7PYB8</accession>
<evidence type="ECO:0000313" key="12">
    <source>
        <dbReference type="EMBL" id="SIT97504.1"/>
    </source>
</evidence>
<dbReference type="InterPro" id="IPR018338">
    <property type="entry name" value="Carbonic_anhydrase_a-class_CS"/>
</dbReference>
<dbReference type="PROSITE" id="PS00162">
    <property type="entry name" value="ALPHA_CA_1"/>
    <property type="match status" value="1"/>
</dbReference>
<dbReference type="PANTHER" id="PTHR18952">
    <property type="entry name" value="CARBONIC ANHYDRASE"/>
    <property type="match status" value="1"/>
</dbReference>
<comment type="function">
    <text evidence="2 10">Reversible hydration of carbon dioxide.</text>
</comment>
<dbReference type="Gene3D" id="3.10.200.10">
    <property type="entry name" value="Alpha carbonic anhydrase"/>
    <property type="match status" value="1"/>
</dbReference>
<comment type="similarity">
    <text evidence="3 10">Belongs to the alpha-carbonic anhydrase family.</text>
</comment>
<dbReference type="InterPro" id="IPR023561">
    <property type="entry name" value="Carbonic_anhydrase_a-class"/>
</dbReference>
<dbReference type="InterPro" id="IPR036398">
    <property type="entry name" value="CA_dom_sf"/>
</dbReference>
<dbReference type="SMART" id="SM01057">
    <property type="entry name" value="Carb_anhydrase"/>
    <property type="match status" value="1"/>
</dbReference>
<evidence type="ECO:0000256" key="8">
    <source>
        <dbReference type="ARBA" id="ARBA00023239"/>
    </source>
</evidence>
<dbReference type="Pfam" id="PF00194">
    <property type="entry name" value="Carb_anhydrase"/>
    <property type="match status" value="1"/>
</dbReference>
<dbReference type="GO" id="GO:0004089">
    <property type="term" value="F:carbonate dehydratase activity"/>
    <property type="evidence" value="ECO:0007669"/>
    <property type="project" value="UniProtKB-UniRule"/>
</dbReference>
<dbReference type="EMBL" id="FTPU01000024">
    <property type="protein sequence ID" value="SIT97504.1"/>
    <property type="molecule type" value="Genomic_DNA"/>
</dbReference>
<evidence type="ECO:0000256" key="6">
    <source>
        <dbReference type="ARBA" id="ARBA00022723"/>
    </source>
</evidence>
<evidence type="ECO:0000256" key="9">
    <source>
        <dbReference type="ARBA" id="ARBA00048348"/>
    </source>
</evidence>
<evidence type="ECO:0000259" key="11">
    <source>
        <dbReference type="PROSITE" id="PS51144"/>
    </source>
</evidence>
<keyword evidence="6 10" id="KW-0479">Metal-binding</keyword>
<dbReference type="PROSITE" id="PS51144">
    <property type="entry name" value="ALPHA_CA_2"/>
    <property type="match status" value="1"/>
</dbReference>
<keyword evidence="13" id="KW-1185">Reference proteome</keyword>
<dbReference type="InterPro" id="IPR041891">
    <property type="entry name" value="Alpha_CA_prokaryot-like"/>
</dbReference>
<dbReference type="InterPro" id="IPR001148">
    <property type="entry name" value="CA_dom"/>
</dbReference>
<dbReference type="Proteomes" id="UP000187261">
    <property type="component" value="Unassembled WGS sequence"/>
</dbReference>